<dbReference type="PANTHER" id="PTHR21039:SF0">
    <property type="entry name" value="HISTIDINOL-PHOSPHATASE"/>
    <property type="match status" value="1"/>
</dbReference>
<evidence type="ECO:0000313" key="11">
    <source>
        <dbReference type="Proteomes" id="UP000824135"/>
    </source>
</evidence>
<evidence type="ECO:0000256" key="3">
    <source>
        <dbReference type="ARBA" id="ARBA00013085"/>
    </source>
</evidence>
<gene>
    <name evidence="10" type="ORF">H9728_00825</name>
</gene>
<evidence type="ECO:0000259" key="9">
    <source>
        <dbReference type="Pfam" id="PF02811"/>
    </source>
</evidence>
<evidence type="ECO:0000256" key="2">
    <source>
        <dbReference type="ARBA" id="ARBA00009152"/>
    </source>
</evidence>
<name>A0A9D2CFS3_9FIRM</name>
<evidence type="ECO:0000256" key="8">
    <source>
        <dbReference type="RuleBase" id="RU366003"/>
    </source>
</evidence>
<evidence type="ECO:0000256" key="1">
    <source>
        <dbReference type="ARBA" id="ARBA00004970"/>
    </source>
</evidence>
<comment type="caution">
    <text evidence="10">The sequence shown here is derived from an EMBL/GenBank/DDBJ whole genome shotgun (WGS) entry which is preliminary data.</text>
</comment>
<dbReference type="EC" id="3.1.3.15" evidence="3 8"/>
<dbReference type="NCBIfam" id="TIGR01856">
    <property type="entry name" value="hisJ_fam"/>
    <property type="match status" value="1"/>
</dbReference>
<comment type="similarity">
    <text evidence="2 8">Belongs to the PHP hydrolase family. HisK subfamily.</text>
</comment>
<evidence type="ECO:0000256" key="7">
    <source>
        <dbReference type="ARBA" id="ARBA00049158"/>
    </source>
</evidence>
<keyword evidence="6 8" id="KW-0368">Histidine biosynthesis</keyword>
<dbReference type="InterPro" id="IPR010140">
    <property type="entry name" value="Histidinol_P_phosphatase_HisJ"/>
</dbReference>
<accession>A0A9D2CFS3</accession>
<evidence type="ECO:0000256" key="5">
    <source>
        <dbReference type="ARBA" id="ARBA00022801"/>
    </source>
</evidence>
<dbReference type="Gene3D" id="3.20.20.140">
    <property type="entry name" value="Metal-dependent hydrolases"/>
    <property type="match status" value="1"/>
</dbReference>
<protein>
    <recommendedName>
        <fullName evidence="3 8">Histidinol-phosphatase</fullName>
        <shortName evidence="8">HolPase</shortName>
        <ecNumber evidence="3 8">3.1.3.15</ecNumber>
    </recommendedName>
</protein>
<dbReference type="Proteomes" id="UP000824135">
    <property type="component" value="Unassembled WGS sequence"/>
</dbReference>
<sequence>MITEDLHTHTFFSQDGREDMRKMIETAIGRGLVWYGTSEHFDYDYMRRNILLRGKPMLLIDAGAYFKRARRLQKEFEGKIHYLVGCELAYDDSGLVKRLYMQTEEKYHPDYVINSVHTCLNADCYFPEFFDGKSKKFAYSAYLYRILESLDAPYAYDIVAHIGYCSRNATYTDPKLRYEEFSDVLDKILKKIVEKNKILEVNTSAKTAGSPFIPDTDILSRYYELGGRKVIFASDAHDAGRIADKRELVAEKLKEIGFTHVTIPVKGKHIELPL</sequence>
<dbReference type="EMBL" id="DXCO01000006">
    <property type="protein sequence ID" value="HIY77566.1"/>
    <property type="molecule type" value="Genomic_DNA"/>
</dbReference>
<evidence type="ECO:0000256" key="6">
    <source>
        <dbReference type="ARBA" id="ARBA00023102"/>
    </source>
</evidence>
<dbReference type="SUPFAM" id="SSF89550">
    <property type="entry name" value="PHP domain-like"/>
    <property type="match status" value="1"/>
</dbReference>
<evidence type="ECO:0000313" key="10">
    <source>
        <dbReference type="EMBL" id="HIY77566.1"/>
    </source>
</evidence>
<dbReference type="Pfam" id="PF02811">
    <property type="entry name" value="PHP"/>
    <property type="match status" value="1"/>
</dbReference>
<evidence type="ECO:0000256" key="4">
    <source>
        <dbReference type="ARBA" id="ARBA00022605"/>
    </source>
</evidence>
<dbReference type="GO" id="GO:0005737">
    <property type="term" value="C:cytoplasm"/>
    <property type="evidence" value="ECO:0007669"/>
    <property type="project" value="TreeGrafter"/>
</dbReference>
<reference evidence="10" key="2">
    <citation type="submission" date="2021-04" db="EMBL/GenBank/DDBJ databases">
        <authorList>
            <person name="Gilroy R."/>
        </authorList>
    </citation>
    <scope>NUCLEOTIDE SEQUENCE</scope>
    <source>
        <strain evidence="10">CHK199-9574</strain>
    </source>
</reference>
<reference evidence="10" key="1">
    <citation type="journal article" date="2021" name="PeerJ">
        <title>Extensive microbial diversity within the chicken gut microbiome revealed by metagenomics and culture.</title>
        <authorList>
            <person name="Gilroy R."/>
            <person name="Ravi A."/>
            <person name="Getino M."/>
            <person name="Pursley I."/>
            <person name="Horton D.L."/>
            <person name="Alikhan N.F."/>
            <person name="Baker D."/>
            <person name="Gharbi K."/>
            <person name="Hall N."/>
            <person name="Watson M."/>
            <person name="Adriaenssens E.M."/>
            <person name="Foster-Nyarko E."/>
            <person name="Jarju S."/>
            <person name="Secka A."/>
            <person name="Antonio M."/>
            <person name="Oren A."/>
            <person name="Chaudhuri R.R."/>
            <person name="La Ragione R."/>
            <person name="Hildebrand F."/>
            <person name="Pallen M.J."/>
        </authorList>
    </citation>
    <scope>NUCLEOTIDE SEQUENCE</scope>
    <source>
        <strain evidence="10">CHK199-9574</strain>
    </source>
</reference>
<dbReference type="GO" id="GO:0000105">
    <property type="term" value="P:L-histidine biosynthetic process"/>
    <property type="evidence" value="ECO:0007669"/>
    <property type="project" value="UniProtKB-UniRule"/>
</dbReference>
<organism evidence="10 11">
    <name type="scientific">Candidatus Borkfalkia excrementavium</name>
    <dbReference type="NCBI Taxonomy" id="2838505"/>
    <lineage>
        <taxon>Bacteria</taxon>
        <taxon>Bacillati</taxon>
        <taxon>Bacillota</taxon>
        <taxon>Clostridia</taxon>
        <taxon>Christensenellales</taxon>
        <taxon>Christensenellaceae</taxon>
        <taxon>Candidatus Borkfalkia</taxon>
    </lineage>
</organism>
<comment type="catalytic activity">
    <reaction evidence="7 8">
        <text>L-histidinol phosphate + H2O = L-histidinol + phosphate</text>
        <dbReference type="Rhea" id="RHEA:14465"/>
        <dbReference type="ChEBI" id="CHEBI:15377"/>
        <dbReference type="ChEBI" id="CHEBI:43474"/>
        <dbReference type="ChEBI" id="CHEBI:57699"/>
        <dbReference type="ChEBI" id="CHEBI:57980"/>
        <dbReference type="EC" id="3.1.3.15"/>
    </reaction>
</comment>
<dbReference type="GO" id="GO:0004401">
    <property type="term" value="F:histidinol-phosphatase activity"/>
    <property type="evidence" value="ECO:0007669"/>
    <property type="project" value="UniProtKB-UniRule"/>
</dbReference>
<keyword evidence="4 8" id="KW-0028">Amino-acid biosynthesis</keyword>
<comment type="pathway">
    <text evidence="1 8">Amino-acid biosynthesis; L-histidine biosynthesis; L-histidine from 5-phospho-alpha-D-ribose 1-diphosphate: step 8/9.</text>
</comment>
<dbReference type="PANTHER" id="PTHR21039">
    <property type="entry name" value="HISTIDINOL PHOSPHATASE-RELATED"/>
    <property type="match status" value="1"/>
</dbReference>
<feature type="domain" description="PHP" evidence="9">
    <location>
        <begin position="5"/>
        <end position="204"/>
    </location>
</feature>
<keyword evidence="5 8" id="KW-0378">Hydrolase</keyword>
<dbReference type="InterPro" id="IPR004013">
    <property type="entry name" value="PHP_dom"/>
</dbReference>
<dbReference type="InterPro" id="IPR016195">
    <property type="entry name" value="Pol/histidinol_Pase-like"/>
</dbReference>
<proteinExistence type="inferred from homology"/>
<dbReference type="AlphaFoldDB" id="A0A9D2CFS3"/>